<sequence>MTNELLENNLSYISPEHQDFYEKNKSADGTDVYRDSLVYLVGLSEDTRIRFDQILTDQGINPEILDEEWITGGAFRTLTLAFNLYNGYTYGLDQHNLEDKRLNDLSKEELIKEIENGKKNSVENLFGYGHGYYYLQAINLRFSLSKGERNRKALEKMQERFF</sequence>
<dbReference type="EMBL" id="JAFLWI010000005">
    <property type="protein sequence ID" value="MBO0481539.1"/>
    <property type="molecule type" value="Genomic_DNA"/>
</dbReference>
<accession>A0ABS3HYJ4</accession>
<dbReference type="Proteomes" id="UP000664832">
    <property type="component" value="Unassembled WGS sequence"/>
</dbReference>
<gene>
    <name evidence="1" type="ORF">JZO71_04260</name>
</gene>
<proteinExistence type="predicted"/>
<dbReference type="Pfam" id="PF19552">
    <property type="entry name" value="DUF6075"/>
    <property type="match status" value="1"/>
</dbReference>
<protein>
    <submittedName>
        <fullName evidence="1">Uncharacterized protein</fullName>
    </submittedName>
</protein>
<evidence type="ECO:0000313" key="1">
    <source>
        <dbReference type="EMBL" id="MBO0481539.1"/>
    </source>
</evidence>
<organism evidence="1 2">
    <name type="scientific">Candidatus Enterococcus courvalinii</name>
    <dbReference type="NCBI Taxonomy" id="2815329"/>
    <lineage>
        <taxon>Bacteria</taxon>
        <taxon>Bacillati</taxon>
        <taxon>Bacillota</taxon>
        <taxon>Bacilli</taxon>
        <taxon>Lactobacillales</taxon>
        <taxon>Enterococcaceae</taxon>
        <taxon>Enterococcus</taxon>
    </lineage>
</organism>
<keyword evidence="2" id="KW-1185">Reference proteome</keyword>
<comment type="caution">
    <text evidence="1">The sequence shown here is derived from an EMBL/GenBank/DDBJ whole genome shotgun (WGS) entry which is preliminary data.</text>
</comment>
<reference evidence="1 2" key="1">
    <citation type="submission" date="2021-03" db="EMBL/GenBank/DDBJ databases">
        <title>Enterococcal diversity collection.</title>
        <authorList>
            <person name="Gilmore M.S."/>
            <person name="Schwartzman J."/>
            <person name="Van Tyne D."/>
            <person name="Martin M."/>
            <person name="Earl A.M."/>
            <person name="Manson A.L."/>
            <person name="Straub T."/>
            <person name="Salamzade R."/>
            <person name="Saavedra J."/>
            <person name="Lebreton F."/>
            <person name="Prichula J."/>
            <person name="Schaufler K."/>
            <person name="Gaca A."/>
            <person name="Sgardioli B."/>
            <person name="Wagenaar J."/>
            <person name="Strong T."/>
        </authorList>
    </citation>
    <scope>NUCLEOTIDE SEQUENCE [LARGE SCALE GENOMIC DNA]</scope>
    <source>
        <strain evidence="1 2">MSG2901</strain>
    </source>
</reference>
<dbReference type="RefSeq" id="WP_206898357.1">
    <property type="nucleotide sequence ID" value="NZ_JAFLWI010000005.1"/>
</dbReference>
<dbReference type="InterPro" id="IPR045721">
    <property type="entry name" value="DUF6075"/>
</dbReference>
<name>A0ABS3HYJ4_9ENTE</name>
<evidence type="ECO:0000313" key="2">
    <source>
        <dbReference type="Proteomes" id="UP000664832"/>
    </source>
</evidence>